<accession>A0A2G2Y9T4</accession>
<reference evidence="5 6" key="2">
    <citation type="journal article" date="2017" name="Genome Biol.">
        <title>New reference genome sequences of hot pepper reveal the massive evolution of plant disease-resistance genes by retroduplication.</title>
        <authorList>
            <person name="Kim S."/>
            <person name="Park J."/>
            <person name="Yeom S.I."/>
            <person name="Kim Y.M."/>
            <person name="Seo E."/>
            <person name="Kim K.T."/>
            <person name="Kim M.S."/>
            <person name="Lee J.M."/>
            <person name="Cheong K."/>
            <person name="Shin H.S."/>
            <person name="Kim S.B."/>
            <person name="Han K."/>
            <person name="Lee J."/>
            <person name="Park M."/>
            <person name="Lee H.A."/>
            <person name="Lee H.Y."/>
            <person name="Lee Y."/>
            <person name="Oh S."/>
            <person name="Lee J.H."/>
            <person name="Choi E."/>
            <person name="Choi E."/>
            <person name="Lee S.E."/>
            <person name="Jeon J."/>
            <person name="Kim H."/>
            <person name="Choi G."/>
            <person name="Song H."/>
            <person name="Lee J."/>
            <person name="Lee S.C."/>
            <person name="Kwon J.K."/>
            <person name="Lee H.Y."/>
            <person name="Koo N."/>
            <person name="Hong Y."/>
            <person name="Kim R.W."/>
            <person name="Kang W.H."/>
            <person name="Huh J.H."/>
            <person name="Kang B.C."/>
            <person name="Yang T.J."/>
            <person name="Lee Y.H."/>
            <person name="Bennetzen J.L."/>
            <person name="Choi D."/>
        </authorList>
    </citation>
    <scope>NUCLEOTIDE SEQUENCE [LARGE SCALE GENOMIC DNA]</scope>
    <source>
        <strain evidence="6">cv. CM334</strain>
    </source>
</reference>
<feature type="domain" description="Alcohol dehydrogenase-like N-terminal" evidence="4">
    <location>
        <begin position="33"/>
        <end position="82"/>
    </location>
</feature>
<dbReference type="GO" id="GO:0046872">
    <property type="term" value="F:metal ion binding"/>
    <property type="evidence" value="ECO:0007669"/>
    <property type="project" value="UniProtKB-KW"/>
</dbReference>
<dbReference type="STRING" id="4072.A0A2G2Y9T4"/>
<sequence>MDEKGVHSPLNAKKSTVPDVGTASPVQTFWFSVVESVEENVEEVKEGDIVIPVFQRNCGECRDCKYPKGNICSKFPEDFYCGMPSDGSSQG</sequence>
<keyword evidence="6" id="KW-1185">Reference proteome</keyword>
<comment type="caution">
    <text evidence="5">The sequence shown here is derived from an EMBL/GenBank/DDBJ whole genome shotgun (WGS) entry which is preliminary data.</text>
</comment>
<organism evidence="5 6">
    <name type="scientific">Capsicum annuum</name>
    <name type="common">Capsicum pepper</name>
    <dbReference type="NCBI Taxonomy" id="4072"/>
    <lineage>
        <taxon>Eukaryota</taxon>
        <taxon>Viridiplantae</taxon>
        <taxon>Streptophyta</taxon>
        <taxon>Embryophyta</taxon>
        <taxon>Tracheophyta</taxon>
        <taxon>Spermatophyta</taxon>
        <taxon>Magnoliopsida</taxon>
        <taxon>eudicotyledons</taxon>
        <taxon>Gunneridae</taxon>
        <taxon>Pentapetalae</taxon>
        <taxon>asterids</taxon>
        <taxon>lamiids</taxon>
        <taxon>Solanales</taxon>
        <taxon>Solanaceae</taxon>
        <taxon>Solanoideae</taxon>
        <taxon>Capsiceae</taxon>
        <taxon>Capsicum</taxon>
    </lineage>
</organism>
<evidence type="ECO:0000256" key="1">
    <source>
        <dbReference type="ARBA" id="ARBA00022723"/>
    </source>
</evidence>
<reference evidence="5 6" key="1">
    <citation type="journal article" date="2014" name="Nat. Genet.">
        <title>Genome sequence of the hot pepper provides insights into the evolution of pungency in Capsicum species.</title>
        <authorList>
            <person name="Kim S."/>
            <person name="Park M."/>
            <person name="Yeom S.I."/>
            <person name="Kim Y.M."/>
            <person name="Lee J.M."/>
            <person name="Lee H.A."/>
            <person name="Seo E."/>
            <person name="Choi J."/>
            <person name="Cheong K."/>
            <person name="Kim K.T."/>
            <person name="Jung K."/>
            <person name="Lee G.W."/>
            <person name="Oh S.K."/>
            <person name="Bae C."/>
            <person name="Kim S.B."/>
            <person name="Lee H.Y."/>
            <person name="Kim S.Y."/>
            <person name="Kim M.S."/>
            <person name="Kang B.C."/>
            <person name="Jo Y.D."/>
            <person name="Yang H.B."/>
            <person name="Jeong H.J."/>
            <person name="Kang W.H."/>
            <person name="Kwon J.K."/>
            <person name="Shin C."/>
            <person name="Lim J.Y."/>
            <person name="Park J.H."/>
            <person name="Huh J.H."/>
            <person name="Kim J.S."/>
            <person name="Kim B.D."/>
            <person name="Cohen O."/>
            <person name="Paran I."/>
            <person name="Suh M.C."/>
            <person name="Lee S.B."/>
            <person name="Kim Y.K."/>
            <person name="Shin Y."/>
            <person name="Noh S.J."/>
            <person name="Park J."/>
            <person name="Seo Y.S."/>
            <person name="Kwon S.Y."/>
            <person name="Kim H.A."/>
            <person name="Park J.M."/>
            <person name="Kim H.J."/>
            <person name="Choi S.B."/>
            <person name="Bosland P.W."/>
            <person name="Reeves G."/>
            <person name="Jo S.H."/>
            <person name="Lee B.W."/>
            <person name="Cho H.T."/>
            <person name="Choi H.S."/>
            <person name="Lee M.S."/>
            <person name="Yu Y."/>
            <person name="Do Choi Y."/>
            <person name="Park B.S."/>
            <person name="van Deynze A."/>
            <person name="Ashrafi H."/>
            <person name="Hill T."/>
            <person name="Kim W.T."/>
            <person name="Pai H.S."/>
            <person name="Ahn H.K."/>
            <person name="Yeam I."/>
            <person name="Giovannoni J.J."/>
            <person name="Rose J.K."/>
            <person name="Sorensen I."/>
            <person name="Lee S.J."/>
            <person name="Kim R.W."/>
            <person name="Choi I.Y."/>
            <person name="Choi B.S."/>
            <person name="Lim J.S."/>
            <person name="Lee Y.H."/>
            <person name="Choi D."/>
        </authorList>
    </citation>
    <scope>NUCLEOTIDE SEQUENCE [LARGE SCALE GENOMIC DNA]</scope>
    <source>
        <strain evidence="6">cv. CM334</strain>
    </source>
</reference>
<dbReference type="PANTHER" id="PTHR43880">
    <property type="entry name" value="ALCOHOL DEHYDROGENASE"/>
    <property type="match status" value="1"/>
</dbReference>
<dbReference type="Gramene" id="PHT66525">
    <property type="protein sequence ID" value="PHT66525"/>
    <property type="gene ID" value="T459_30950"/>
</dbReference>
<dbReference type="SUPFAM" id="SSF50129">
    <property type="entry name" value="GroES-like"/>
    <property type="match status" value="1"/>
</dbReference>
<dbReference type="InterPro" id="IPR013154">
    <property type="entry name" value="ADH-like_N"/>
</dbReference>
<dbReference type="Gene3D" id="3.90.180.10">
    <property type="entry name" value="Medium-chain alcohol dehydrogenases, catalytic domain"/>
    <property type="match status" value="1"/>
</dbReference>
<evidence type="ECO:0000259" key="4">
    <source>
        <dbReference type="Pfam" id="PF08240"/>
    </source>
</evidence>
<dbReference type="PANTHER" id="PTHR43880:SF10">
    <property type="entry name" value="ALCOHOL DEHYDROGENASE-LIKE 2"/>
    <property type="match status" value="1"/>
</dbReference>
<dbReference type="AlphaFoldDB" id="A0A2G2Y9T4"/>
<keyword evidence="1" id="KW-0479">Metal-binding</keyword>
<dbReference type="Proteomes" id="UP000222542">
    <property type="component" value="Unassembled WGS sequence"/>
</dbReference>
<name>A0A2G2Y9T4_CAPAN</name>
<protein>
    <recommendedName>
        <fullName evidence="4">Alcohol dehydrogenase-like N-terminal domain-containing protein</fullName>
    </recommendedName>
</protein>
<gene>
    <name evidence="5" type="ORF">T459_30950</name>
</gene>
<proteinExistence type="predicted"/>
<evidence type="ECO:0000313" key="6">
    <source>
        <dbReference type="Proteomes" id="UP000222542"/>
    </source>
</evidence>
<evidence type="ECO:0000313" key="5">
    <source>
        <dbReference type="EMBL" id="PHT66525.1"/>
    </source>
</evidence>
<evidence type="ECO:0000256" key="2">
    <source>
        <dbReference type="ARBA" id="ARBA00022833"/>
    </source>
</evidence>
<dbReference type="InterPro" id="IPR011032">
    <property type="entry name" value="GroES-like_sf"/>
</dbReference>
<dbReference type="Pfam" id="PF08240">
    <property type="entry name" value="ADH_N"/>
    <property type="match status" value="1"/>
</dbReference>
<dbReference type="EMBL" id="AYRZ02000012">
    <property type="protein sequence ID" value="PHT66525.1"/>
    <property type="molecule type" value="Genomic_DNA"/>
</dbReference>
<keyword evidence="2" id="KW-0862">Zinc</keyword>
<feature type="region of interest" description="Disordered" evidence="3">
    <location>
        <begin position="1"/>
        <end position="22"/>
    </location>
</feature>
<evidence type="ECO:0000256" key="3">
    <source>
        <dbReference type="SAM" id="MobiDB-lite"/>
    </source>
</evidence>